<dbReference type="Proteomes" id="UP000268093">
    <property type="component" value="Unassembled WGS sequence"/>
</dbReference>
<proteinExistence type="predicted"/>
<name>A0A433DCT0_9FUNG</name>
<dbReference type="EMBL" id="RBNI01003170">
    <property type="protein sequence ID" value="RUP48629.1"/>
    <property type="molecule type" value="Genomic_DNA"/>
</dbReference>
<evidence type="ECO:0000313" key="3">
    <source>
        <dbReference type="Proteomes" id="UP000268093"/>
    </source>
</evidence>
<reference evidence="2 3" key="1">
    <citation type="journal article" date="2018" name="New Phytol.">
        <title>Phylogenomics of Endogonaceae and evolution of mycorrhizas within Mucoromycota.</title>
        <authorList>
            <person name="Chang Y."/>
            <person name="Desiro A."/>
            <person name="Na H."/>
            <person name="Sandor L."/>
            <person name="Lipzen A."/>
            <person name="Clum A."/>
            <person name="Barry K."/>
            <person name="Grigoriev I.V."/>
            <person name="Martin F.M."/>
            <person name="Stajich J.E."/>
            <person name="Smith M.E."/>
            <person name="Bonito G."/>
            <person name="Spatafora J.W."/>
        </authorList>
    </citation>
    <scope>NUCLEOTIDE SEQUENCE [LARGE SCALE GENOMIC DNA]</scope>
    <source>
        <strain evidence="2 3">GMNB39</strain>
    </source>
</reference>
<dbReference type="AlphaFoldDB" id="A0A433DCT0"/>
<sequence length="180" mass="20686">MFTPKSFSTLTSLPSSPCNSCRPRQVRVPAENLLNKYSDVSRDGKFTSKIPSRRGCSIDPPLTNYRRPSLRSIPRHPSSLFEHCIPVRLQPSGSRSHRQKLQQRALIPLVAATVALNIGLNYYRLRQRRGHPPLLRHQAPRDLELGARGHHMPREMRRAGLPERQPVRVIHRYVSYHPLL</sequence>
<keyword evidence="3" id="KW-1185">Reference proteome</keyword>
<accession>A0A433DCT0</accession>
<evidence type="ECO:0000256" key="1">
    <source>
        <dbReference type="SAM" id="MobiDB-lite"/>
    </source>
</evidence>
<dbReference type="OrthoDB" id="538336at2759"/>
<comment type="caution">
    <text evidence="2">The sequence shown here is derived from an EMBL/GenBank/DDBJ whole genome shotgun (WGS) entry which is preliminary data.</text>
</comment>
<gene>
    <name evidence="2" type="ORF">BC936DRAFT_144269</name>
</gene>
<feature type="region of interest" description="Disordered" evidence="1">
    <location>
        <begin position="44"/>
        <end position="70"/>
    </location>
</feature>
<protein>
    <submittedName>
        <fullName evidence="2">Uncharacterized protein</fullName>
    </submittedName>
</protein>
<evidence type="ECO:0000313" key="2">
    <source>
        <dbReference type="EMBL" id="RUP48629.1"/>
    </source>
</evidence>
<organism evidence="2 3">
    <name type="scientific">Jimgerdemannia flammicorona</name>
    <dbReference type="NCBI Taxonomy" id="994334"/>
    <lineage>
        <taxon>Eukaryota</taxon>
        <taxon>Fungi</taxon>
        <taxon>Fungi incertae sedis</taxon>
        <taxon>Mucoromycota</taxon>
        <taxon>Mucoromycotina</taxon>
        <taxon>Endogonomycetes</taxon>
        <taxon>Endogonales</taxon>
        <taxon>Endogonaceae</taxon>
        <taxon>Jimgerdemannia</taxon>
    </lineage>
</organism>